<evidence type="ECO:0000313" key="7">
    <source>
        <dbReference type="Proteomes" id="UP000056905"/>
    </source>
</evidence>
<dbReference type="Gene3D" id="3.40.50.300">
    <property type="entry name" value="P-loop containing nucleotide triphosphate hydrolases"/>
    <property type="match status" value="2"/>
</dbReference>
<dbReference type="InterPro" id="IPR017871">
    <property type="entry name" value="ABC_transporter-like_CS"/>
</dbReference>
<dbReference type="SMART" id="SM00382">
    <property type="entry name" value="AAA"/>
    <property type="match status" value="2"/>
</dbReference>
<dbReference type="InterPro" id="IPR003593">
    <property type="entry name" value="AAA+_ATPase"/>
</dbReference>
<feature type="region of interest" description="Disordered" evidence="4">
    <location>
        <begin position="234"/>
        <end position="272"/>
    </location>
</feature>
<keyword evidence="2" id="KW-0547">Nucleotide-binding</keyword>
<feature type="compositionally biased region" description="Basic and acidic residues" evidence="4">
    <location>
        <begin position="234"/>
        <end position="266"/>
    </location>
</feature>
<dbReference type="GO" id="GO:0016887">
    <property type="term" value="F:ATP hydrolysis activity"/>
    <property type="evidence" value="ECO:0007669"/>
    <property type="project" value="InterPro"/>
</dbReference>
<evidence type="ECO:0000256" key="2">
    <source>
        <dbReference type="ARBA" id="ARBA00022741"/>
    </source>
</evidence>
<dbReference type="FunFam" id="3.40.50.300:FF:001320">
    <property type="entry name" value="Heme ABC transporter ATP-binding protein"/>
    <property type="match status" value="1"/>
</dbReference>
<dbReference type="EMBL" id="CP013002">
    <property type="protein sequence ID" value="ALL12687.1"/>
    <property type="molecule type" value="Genomic_DNA"/>
</dbReference>
<dbReference type="RefSeq" id="WP_062144893.1">
    <property type="nucleotide sequence ID" value="NZ_CP013002.1"/>
</dbReference>
<keyword evidence="3" id="KW-0067">ATP-binding</keyword>
<dbReference type="SUPFAM" id="SSF52540">
    <property type="entry name" value="P-loop containing nucleoside triphosphate hydrolases"/>
    <property type="match status" value="2"/>
</dbReference>
<dbReference type="InterPro" id="IPR050611">
    <property type="entry name" value="ABCF"/>
</dbReference>
<reference evidence="6 7" key="1">
    <citation type="submission" date="2015-10" db="EMBL/GenBank/DDBJ databases">
        <title>Conservation of the essential genome among Caulobacter and Brevundimonas species.</title>
        <authorList>
            <person name="Scott D."/>
            <person name="Ely B."/>
        </authorList>
    </citation>
    <scope>NUCLEOTIDE SEQUENCE [LARGE SCALE GENOMIC DNA]</scope>
    <source>
        <strain evidence="6 7">CB4</strain>
    </source>
</reference>
<evidence type="ECO:0000313" key="6">
    <source>
        <dbReference type="EMBL" id="ALL12687.1"/>
    </source>
</evidence>
<feature type="domain" description="ABC transporter" evidence="5">
    <location>
        <begin position="338"/>
        <end position="527"/>
    </location>
</feature>
<dbReference type="PROSITE" id="PS50893">
    <property type="entry name" value="ABC_TRANSPORTER_2"/>
    <property type="match status" value="2"/>
</dbReference>
<dbReference type="PANTHER" id="PTHR19211">
    <property type="entry name" value="ATP-BINDING TRANSPORT PROTEIN-RELATED"/>
    <property type="match status" value="1"/>
</dbReference>
<keyword evidence="7" id="KW-1185">Reference proteome</keyword>
<sequence>MSAFITLDSVAAVTPDGRPLFENLDLAVGVERIGLVGRNGVGKSTLLDIMAGDRAPAAGTVTRTGSLARLDQSPARSSDDRLVDLLGVGPDWDRLARIEAGQADDADLSDADWDLPGRIAQALAEAGLPDLDPERPALSLSGGQATRAALARLLLARPDVLLLDEPTNNLDAAAREGVIRVIDRWKGGVVVVSHDRALLRGLDRIVELSSLGARTYGGGYDLYVERRDEEAAAASRDLDRADQEAHRVARDAQAARERKARRDAAGKRSAAKGGAPKIVLGAMAERAELSGAREGRLAQRLAAEAAEARSEAVARVERHRTLSFDLPSTQLSPGKPVLAFEAVAFGWPGGPPLISGLSFQIVGPERVAIPGSNGTGKTTLIRLAAGDLEPSRGAIRRGVPMAVLDQRAAVLDDGQTILENFRRLNSRASANEGHAALARFLFRNAGAHQRVGTLSGGERLRAALACVLSAEVPPQLLILDEPTNHLDIASIEAVEAALMSFDGALLVVSHDADFLTAIGIEREITLGR</sequence>
<dbReference type="PANTHER" id="PTHR19211:SF6">
    <property type="entry name" value="BLL7188 PROTEIN"/>
    <property type="match status" value="1"/>
</dbReference>
<evidence type="ECO:0000259" key="5">
    <source>
        <dbReference type="PROSITE" id="PS50893"/>
    </source>
</evidence>
<accession>A0A0P0NXM7</accession>
<dbReference type="KEGG" id="chq:AQ619_04580"/>
<dbReference type="GO" id="GO:0005524">
    <property type="term" value="F:ATP binding"/>
    <property type="evidence" value="ECO:0007669"/>
    <property type="project" value="UniProtKB-KW"/>
</dbReference>
<name>A0A0P0NXM7_9CAUL</name>
<proteinExistence type="predicted"/>
<dbReference type="PROSITE" id="PS00211">
    <property type="entry name" value="ABC_TRANSPORTER_1"/>
    <property type="match status" value="1"/>
</dbReference>
<gene>
    <name evidence="6" type="ORF">AQ619_04580</name>
</gene>
<dbReference type="Proteomes" id="UP000056905">
    <property type="component" value="Chromosome"/>
</dbReference>
<dbReference type="OrthoDB" id="7168152at2"/>
<keyword evidence="1" id="KW-0677">Repeat</keyword>
<protein>
    <submittedName>
        <fullName evidence="6">ABC transporter</fullName>
    </submittedName>
</protein>
<evidence type="ECO:0000256" key="1">
    <source>
        <dbReference type="ARBA" id="ARBA00022737"/>
    </source>
</evidence>
<dbReference type="InterPro" id="IPR003439">
    <property type="entry name" value="ABC_transporter-like_ATP-bd"/>
</dbReference>
<dbReference type="CDD" id="cd03221">
    <property type="entry name" value="ABCF_EF-3"/>
    <property type="match status" value="1"/>
</dbReference>
<feature type="domain" description="ABC transporter" evidence="5">
    <location>
        <begin position="5"/>
        <end position="235"/>
    </location>
</feature>
<dbReference type="InterPro" id="IPR027417">
    <property type="entry name" value="P-loop_NTPase"/>
</dbReference>
<dbReference type="Pfam" id="PF00005">
    <property type="entry name" value="ABC_tran"/>
    <property type="match status" value="2"/>
</dbReference>
<dbReference type="AlphaFoldDB" id="A0A0P0NXM7"/>
<evidence type="ECO:0000256" key="3">
    <source>
        <dbReference type="ARBA" id="ARBA00022840"/>
    </source>
</evidence>
<evidence type="ECO:0000256" key="4">
    <source>
        <dbReference type="SAM" id="MobiDB-lite"/>
    </source>
</evidence>
<dbReference type="STRING" id="69395.AQ619_04580"/>
<organism evidence="6 7">
    <name type="scientific">Caulobacter henricii</name>
    <dbReference type="NCBI Taxonomy" id="69395"/>
    <lineage>
        <taxon>Bacteria</taxon>
        <taxon>Pseudomonadati</taxon>
        <taxon>Pseudomonadota</taxon>
        <taxon>Alphaproteobacteria</taxon>
        <taxon>Caulobacterales</taxon>
        <taxon>Caulobacteraceae</taxon>
        <taxon>Caulobacter</taxon>
    </lineage>
</organism>